<keyword evidence="2" id="KW-1185">Reference proteome</keyword>
<dbReference type="OrthoDB" id="961251at2"/>
<comment type="caution">
    <text evidence="1">The sequence shown here is derived from an EMBL/GenBank/DDBJ whole genome shotgun (WGS) entry which is preliminary data.</text>
</comment>
<dbReference type="RefSeq" id="WP_137343428.1">
    <property type="nucleotide sequence ID" value="NZ_BSQH01000005.1"/>
</dbReference>
<proteinExistence type="predicted"/>
<protein>
    <submittedName>
        <fullName evidence="1">Uncharacterized protein</fullName>
    </submittedName>
</protein>
<name>A0A4U6CTX2_9BACT</name>
<dbReference type="AlphaFoldDB" id="A0A4U6CTX2"/>
<accession>A0A4U6CTX2</accession>
<reference evidence="1 2" key="1">
    <citation type="submission" date="2019-05" db="EMBL/GenBank/DDBJ databases">
        <title>Dyadobacter AR-3-8 sp. nov., isolated from arctic soil.</title>
        <authorList>
            <person name="Chaudhary D.K."/>
        </authorList>
    </citation>
    <scope>NUCLEOTIDE SEQUENCE [LARGE SCALE GENOMIC DNA]</scope>
    <source>
        <strain evidence="1 2">AR-3-8</strain>
    </source>
</reference>
<dbReference type="EMBL" id="SZVO01000017">
    <property type="protein sequence ID" value="TKT88042.1"/>
    <property type="molecule type" value="Genomic_DNA"/>
</dbReference>
<gene>
    <name evidence="1" type="ORF">FDK13_28500</name>
</gene>
<dbReference type="Proteomes" id="UP000304900">
    <property type="component" value="Unassembled WGS sequence"/>
</dbReference>
<evidence type="ECO:0000313" key="2">
    <source>
        <dbReference type="Proteomes" id="UP000304900"/>
    </source>
</evidence>
<organism evidence="1 2">
    <name type="scientific">Dyadobacter frigoris</name>
    <dbReference type="NCBI Taxonomy" id="2576211"/>
    <lineage>
        <taxon>Bacteria</taxon>
        <taxon>Pseudomonadati</taxon>
        <taxon>Bacteroidota</taxon>
        <taxon>Cytophagia</taxon>
        <taxon>Cytophagales</taxon>
        <taxon>Spirosomataceae</taxon>
        <taxon>Dyadobacter</taxon>
    </lineage>
</organism>
<evidence type="ECO:0000313" key="1">
    <source>
        <dbReference type="EMBL" id="TKT88042.1"/>
    </source>
</evidence>
<sequence>MSDKPVTEYGIVYTAYVRGQGDHNFQPTIADHKIVFTDSIAAGLNTFIGTVPNNGQTFYYYRAYGIVDGIPVYGTYLAYTVEIPLLNK</sequence>